<proteinExistence type="predicted"/>
<comment type="caution">
    <text evidence="2">The sequence shown here is derived from an EMBL/GenBank/DDBJ whole genome shotgun (WGS) entry which is preliminary data.</text>
</comment>
<sequence>MTSQSNSQPAASASELKRAEAGAEKGAAPGNVSETCQACIAADCKKKIEEIDKETKRITDIEDPIARNKEITAAYKSLFSQDPTNHWLKLGSIVSSQVGCNMNLIQGKRDGFPFPSLKDSIDSTTGVSFSKNMMSALGEGNKAIFRDIYPLAAYRARHGFDDLKKCYAAQGKEIPPQMKDALARLEKNDSRGSADLIGDYEQKQIIQPVYQKYDGTFFMAENIAGPVWKTIYKHYPYEIPVSSSCSDTNIVEFPGSISNMDDRVLYYHKLMDRLSSQEGWSKR</sequence>
<evidence type="ECO:0000313" key="3">
    <source>
        <dbReference type="Proteomes" id="UP000544107"/>
    </source>
</evidence>
<organism evidence="2 3">
    <name type="scientific">Allorhizobium taibaishanense</name>
    <dbReference type="NCBI Taxonomy" id="887144"/>
    <lineage>
        <taxon>Bacteria</taxon>
        <taxon>Pseudomonadati</taxon>
        <taxon>Pseudomonadota</taxon>
        <taxon>Alphaproteobacteria</taxon>
        <taxon>Hyphomicrobiales</taxon>
        <taxon>Rhizobiaceae</taxon>
        <taxon>Rhizobium/Agrobacterium group</taxon>
        <taxon>Allorhizobium</taxon>
    </lineage>
</organism>
<dbReference type="OrthoDB" id="8410115at2"/>
<protein>
    <submittedName>
        <fullName evidence="2">Uncharacterized protein</fullName>
    </submittedName>
</protein>
<dbReference type="RefSeq" id="WP_139310533.1">
    <property type="nucleotide sequence ID" value="NZ_JACIED010000014.1"/>
</dbReference>
<gene>
    <name evidence="2" type="ORF">GGQ71_004995</name>
</gene>
<evidence type="ECO:0000313" key="2">
    <source>
        <dbReference type="EMBL" id="MBB4010687.1"/>
    </source>
</evidence>
<feature type="region of interest" description="Disordered" evidence="1">
    <location>
        <begin position="1"/>
        <end position="31"/>
    </location>
</feature>
<name>A0A7W6HSM1_9HYPH</name>
<dbReference type="Pfam" id="PF10720">
    <property type="entry name" value="DUF2515"/>
    <property type="match status" value="1"/>
</dbReference>
<feature type="compositionally biased region" description="Low complexity" evidence="1">
    <location>
        <begin position="1"/>
        <end position="14"/>
    </location>
</feature>
<accession>A0A7W6HSM1</accession>
<reference evidence="2 3" key="1">
    <citation type="submission" date="2020-08" db="EMBL/GenBank/DDBJ databases">
        <title>Genomic Encyclopedia of Type Strains, Phase IV (KMG-IV): sequencing the most valuable type-strain genomes for metagenomic binning, comparative biology and taxonomic classification.</title>
        <authorList>
            <person name="Goeker M."/>
        </authorList>
    </citation>
    <scope>NUCLEOTIDE SEQUENCE [LARGE SCALE GENOMIC DNA]</scope>
    <source>
        <strain evidence="2 3">DSM 100021</strain>
    </source>
</reference>
<dbReference type="EMBL" id="JACIED010000014">
    <property type="protein sequence ID" value="MBB4010687.1"/>
    <property type="molecule type" value="Genomic_DNA"/>
</dbReference>
<dbReference type="AlphaFoldDB" id="A0A7W6HSM1"/>
<evidence type="ECO:0000256" key="1">
    <source>
        <dbReference type="SAM" id="MobiDB-lite"/>
    </source>
</evidence>
<dbReference type="Proteomes" id="UP000544107">
    <property type="component" value="Unassembled WGS sequence"/>
</dbReference>
<dbReference type="InterPro" id="IPR019658">
    <property type="entry name" value="DUF2515"/>
</dbReference>